<dbReference type="OrthoDB" id="3400571at2"/>
<dbReference type="RefSeq" id="WP_124540710.1">
    <property type="nucleotide sequence ID" value="NZ_QUSW01000003.1"/>
</dbReference>
<comment type="caution">
    <text evidence="1">The sequence shown here is derived from an EMBL/GenBank/DDBJ whole genome shotgun (WGS) entry which is preliminary data.</text>
</comment>
<evidence type="ECO:0000313" key="2">
    <source>
        <dbReference type="Proteomes" id="UP000267464"/>
    </source>
</evidence>
<dbReference type="EMBL" id="QUSW01000003">
    <property type="protein sequence ID" value="RQP24220.1"/>
    <property type="molecule type" value="Genomic_DNA"/>
</dbReference>
<proteinExistence type="predicted"/>
<sequence>MEGIDYKDTGLSIQQAMLDCAKRSTMRVPRRPLTIQWGNRLVQTSDVWDVQRSGRVYAEILKASPAIEQGFDLSVNGWLRLNDGNEVPTLRTWADDRYENFVEVDFESSDQQLFVWNVYKMQLGESLLESKWGGNAGFWVETLSSNERIYHCSPDIQEAPDFQAFIFRIRMAQVRLT</sequence>
<name>A0A3N7HPW1_9BURK</name>
<organism evidence="1 2">
    <name type="scientific">Piscinibacter terrae</name>
    <dbReference type="NCBI Taxonomy" id="2496871"/>
    <lineage>
        <taxon>Bacteria</taxon>
        <taxon>Pseudomonadati</taxon>
        <taxon>Pseudomonadota</taxon>
        <taxon>Betaproteobacteria</taxon>
        <taxon>Burkholderiales</taxon>
        <taxon>Sphaerotilaceae</taxon>
        <taxon>Piscinibacter</taxon>
    </lineage>
</organism>
<keyword evidence="2" id="KW-1185">Reference proteome</keyword>
<dbReference type="AlphaFoldDB" id="A0A3N7HPW1"/>
<reference evidence="1 2" key="1">
    <citation type="submission" date="2018-08" db="EMBL/GenBank/DDBJ databases">
        <authorList>
            <person name="Khan S.A."/>
            <person name="Jeon C.O."/>
            <person name="Chun B.H."/>
            <person name="Jeong S.E."/>
        </authorList>
    </citation>
    <scope>NUCLEOTIDE SEQUENCE [LARGE SCALE GENOMIC DNA]</scope>
    <source>
        <strain evidence="1 2">S-16</strain>
    </source>
</reference>
<accession>A0A3N7HPW1</accession>
<evidence type="ECO:0000313" key="1">
    <source>
        <dbReference type="EMBL" id="RQP24220.1"/>
    </source>
</evidence>
<protein>
    <submittedName>
        <fullName evidence="1">Uncharacterized protein</fullName>
    </submittedName>
</protein>
<dbReference type="Proteomes" id="UP000267464">
    <property type="component" value="Unassembled WGS sequence"/>
</dbReference>
<gene>
    <name evidence="1" type="ORF">DZC73_12950</name>
</gene>
<reference evidence="1 2" key="2">
    <citation type="submission" date="2018-12" db="EMBL/GenBank/DDBJ databases">
        <title>Rhizobacter gummiphilus sp. nov., a rubber-degrading bacterium isolated from the soil of a botanical garden in Japan.</title>
        <authorList>
            <person name="Shunsuke S.S."/>
        </authorList>
    </citation>
    <scope>NUCLEOTIDE SEQUENCE [LARGE SCALE GENOMIC DNA]</scope>
    <source>
        <strain evidence="1 2">S-16</strain>
    </source>
</reference>